<dbReference type="Proteomes" id="UP000320672">
    <property type="component" value="Chromosome"/>
</dbReference>
<dbReference type="CDD" id="cd00317">
    <property type="entry name" value="cyclophilin"/>
    <property type="match status" value="1"/>
</dbReference>
<dbReference type="EC" id="5.2.1.8" evidence="1"/>
<dbReference type="AlphaFoldDB" id="A0A517MEE7"/>
<feature type="compositionally biased region" description="Low complexity" evidence="4">
    <location>
        <begin position="56"/>
        <end position="68"/>
    </location>
</feature>
<evidence type="ECO:0000259" key="5">
    <source>
        <dbReference type="PROSITE" id="PS50072"/>
    </source>
</evidence>
<dbReference type="Gene3D" id="2.40.100.10">
    <property type="entry name" value="Cyclophilin-like"/>
    <property type="match status" value="1"/>
</dbReference>
<feature type="domain" description="PPIase cyclophilin-type" evidence="5">
    <location>
        <begin position="273"/>
        <end position="430"/>
    </location>
</feature>
<accession>A0A517MEE7</accession>
<feature type="region of interest" description="Disordered" evidence="4">
    <location>
        <begin position="40"/>
        <end position="80"/>
    </location>
</feature>
<organism evidence="6 7">
    <name type="scientific">Roseimaritima multifibrata</name>
    <dbReference type="NCBI Taxonomy" id="1930274"/>
    <lineage>
        <taxon>Bacteria</taxon>
        <taxon>Pseudomonadati</taxon>
        <taxon>Planctomycetota</taxon>
        <taxon>Planctomycetia</taxon>
        <taxon>Pirellulales</taxon>
        <taxon>Pirellulaceae</taxon>
        <taxon>Roseimaritima</taxon>
    </lineage>
</organism>
<evidence type="ECO:0000313" key="7">
    <source>
        <dbReference type="Proteomes" id="UP000320672"/>
    </source>
</evidence>
<reference evidence="6 7" key="1">
    <citation type="submission" date="2019-02" db="EMBL/GenBank/DDBJ databases">
        <title>Deep-cultivation of Planctomycetes and their phenomic and genomic characterization uncovers novel biology.</title>
        <authorList>
            <person name="Wiegand S."/>
            <person name="Jogler M."/>
            <person name="Boedeker C."/>
            <person name="Pinto D."/>
            <person name="Vollmers J."/>
            <person name="Rivas-Marin E."/>
            <person name="Kohn T."/>
            <person name="Peeters S.H."/>
            <person name="Heuer A."/>
            <person name="Rast P."/>
            <person name="Oberbeckmann S."/>
            <person name="Bunk B."/>
            <person name="Jeske O."/>
            <person name="Meyerdierks A."/>
            <person name="Storesund J.E."/>
            <person name="Kallscheuer N."/>
            <person name="Luecker S."/>
            <person name="Lage O.M."/>
            <person name="Pohl T."/>
            <person name="Merkel B.J."/>
            <person name="Hornburger P."/>
            <person name="Mueller R.-W."/>
            <person name="Bruemmer F."/>
            <person name="Labrenz M."/>
            <person name="Spormann A.M."/>
            <person name="Op den Camp H."/>
            <person name="Overmann J."/>
            <person name="Amann R."/>
            <person name="Jetten M.S.M."/>
            <person name="Mascher T."/>
            <person name="Medema M.H."/>
            <person name="Devos D.P."/>
            <person name="Kaster A.-K."/>
            <person name="Ovreas L."/>
            <person name="Rohde M."/>
            <person name="Galperin M.Y."/>
            <person name="Jogler C."/>
        </authorList>
    </citation>
    <scope>NUCLEOTIDE SEQUENCE [LARGE SCALE GENOMIC DNA]</scope>
    <source>
        <strain evidence="6 7">FF011L</strain>
    </source>
</reference>
<dbReference type="PANTHER" id="PTHR45625:SF4">
    <property type="entry name" value="PEPTIDYLPROLYL ISOMERASE DOMAIN AND WD REPEAT-CONTAINING PROTEIN 1"/>
    <property type="match status" value="1"/>
</dbReference>
<evidence type="ECO:0000256" key="2">
    <source>
        <dbReference type="ARBA" id="ARBA00023110"/>
    </source>
</evidence>
<proteinExistence type="predicted"/>
<sequence length="445" mass="49125">MLVGLSPSRLLARLTLVAAVGFFGGGWGTAAPAAAQEKLEEETVVETTVETEEAAEPATETPETTETAEASDPDDSAPNEFLKDPVAAALQKEYERLRVAWVEEMSAMQTALIRFHDGSEEDAAARIQVYREHQPAARQAYSALLDHVVKMLEYNSDGGGFLWEFIARTIDHRGNVDWYEGLTPAAKLLAEQTHGPVSPKMHSVYARSLIVDGDFATARTELDLALQTEERLDCDMRLVSTLSALEEQFVSEQKRLAADPDDLPRVEFQTTRGPVVIELYEDQAPNTVANFLQLVEDGFYDELPFYQVMDQLFAMTGDPIGDGSGSSGKTIADESDHADARSPLRGSLVMAKIPVPDDNSGRTYPDTASSQFMILLLPLDLSRGEYTVFGRVIEGMDAIAYLNRIDPSEEKEEGDVSLPPDRVQTAKVLRKRDHDYKVEYIETSP</sequence>
<dbReference type="PRINTS" id="PR00153">
    <property type="entry name" value="CSAPPISMRASE"/>
</dbReference>
<dbReference type="InterPro" id="IPR002130">
    <property type="entry name" value="Cyclophilin-type_PPIase_dom"/>
</dbReference>
<evidence type="ECO:0000256" key="1">
    <source>
        <dbReference type="ARBA" id="ARBA00013194"/>
    </source>
</evidence>
<dbReference type="SUPFAM" id="SSF50891">
    <property type="entry name" value="Cyclophilin-like"/>
    <property type="match status" value="1"/>
</dbReference>
<keyword evidence="7" id="KW-1185">Reference proteome</keyword>
<keyword evidence="3 6" id="KW-0413">Isomerase</keyword>
<dbReference type="PANTHER" id="PTHR45625">
    <property type="entry name" value="PEPTIDYL-PROLYL CIS-TRANS ISOMERASE-RELATED"/>
    <property type="match status" value="1"/>
</dbReference>
<evidence type="ECO:0000256" key="3">
    <source>
        <dbReference type="ARBA" id="ARBA00023235"/>
    </source>
</evidence>
<dbReference type="Pfam" id="PF00160">
    <property type="entry name" value="Pro_isomerase"/>
    <property type="match status" value="1"/>
</dbReference>
<dbReference type="KEGG" id="rml:FF011L_20200"/>
<feature type="compositionally biased region" description="Acidic residues" evidence="4">
    <location>
        <begin position="40"/>
        <end position="55"/>
    </location>
</feature>
<dbReference type="EMBL" id="CP036262">
    <property type="protein sequence ID" value="QDS93258.1"/>
    <property type="molecule type" value="Genomic_DNA"/>
</dbReference>
<protein>
    <recommendedName>
        <fullName evidence="1">peptidylprolyl isomerase</fullName>
        <ecNumber evidence="1">5.2.1.8</ecNumber>
    </recommendedName>
</protein>
<dbReference type="GO" id="GO:0003755">
    <property type="term" value="F:peptidyl-prolyl cis-trans isomerase activity"/>
    <property type="evidence" value="ECO:0007669"/>
    <property type="project" value="UniProtKB-KW"/>
</dbReference>
<dbReference type="InterPro" id="IPR044666">
    <property type="entry name" value="Cyclophilin_A-like"/>
</dbReference>
<evidence type="ECO:0000256" key="4">
    <source>
        <dbReference type="SAM" id="MobiDB-lite"/>
    </source>
</evidence>
<evidence type="ECO:0000313" key="6">
    <source>
        <dbReference type="EMBL" id="QDS93258.1"/>
    </source>
</evidence>
<dbReference type="InterPro" id="IPR029000">
    <property type="entry name" value="Cyclophilin-like_dom_sf"/>
</dbReference>
<dbReference type="PROSITE" id="PS50072">
    <property type="entry name" value="CSA_PPIASE_2"/>
    <property type="match status" value="1"/>
</dbReference>
<name>A0A517MEE7_9BACT</name>
<keyword evidence="2" id="KW-0697">Rotamase</keyword>
<gene>
    <name evidence="6" type="primary">ppiB_2</name>
    <name evidence="6" type="ORF">FF011L_20200</name>
</gene>